<sequence length="81" mass="8882">MRPLCAELHTAQICHDDGSLSILPSRGSERHGPKRTSGLSLPPSPLVMFSRRIDELPGELALQIWEQNHAGGDKSALDARR</sequence>
<protein>
    <submittedName>
        <fullName evidence="2">Uncharacterized protein</fullName>
    </submittedName>
</protein>
<name>A0AAE0Z5R5_9GAST</name>
<accession>A0AAE0Z5R5</accession>
<comment type="caution">
    <text evidence="2">The sequence shown here is derived from an EMBL/GenBank/DDBJ whole genome shotgun (WGS) entry which is preliminary data.</text>
</comment>
<evidence type="ECO:0000313" key="3">
    <source>
        <dbReference type="Proteomes" id="UP001283361"/>
    </source>
</evidence>
<feature type="region of interest" description="Disordered" evidence="1">
    <location>
        <begin position="18"/>
        <end position="43"/>
    </location>
</feature>
<organism evidence="2 3">
    <name type="scientific">Elysia crispata</name>
    <name type="common">lettuce slug</name>
    <dbReference type="NCBI Taxonomy" id="231223"/>
    <lineage>
        <taxon>Eukaryota</taxon>
        <taxon>Metazoa</taxon>
        <taxon>Spiralia</taxon>
        <taxon>Lophotrochozoa</taxon>
        <taxon>Mollusca</taxon>
        <taxon>Gastropoda</taxon>
        <taxon>Heterobranchia</taxon>
        <taxon>Euthyneura</taxon>
        <taxon>Panpulmonata</taxon>
        <taxon>Sacoglossa</taxon>
        <taxon>Placobranchoidea</taxon>
        <taxon>Plakobranchidae</taxon>
        <taxon>Elysia</taxon>
    </lineage>
</organism>
<dbReference type="Proteomes" id="UP001283361">
    <property type="component" value="Unassembled WGS sequence"/>
</dbReference>
<evidence type="ECO:0000256" key="1">
    <source>
        <dbReference type="SAM" id="MobiDB-lite"/>
    </source>
</evidence>
<proteinExistence type="predicted"/>
<evidence type="ECO:0000313" key="2">
    <source>
        <dbReference type="EMBL" id="KAK3763120.1"/>
    </source>
</evidence>
<dbReference type="AlphaFoldDB" id="A0AAE0Z5R5"/>
<keyword evidence="3" id="KW-1185">Reference proteome</keyword>
<gene>
    <name evidence="2" type="ORF">RRG08_013247</name>
</gene>
<reference evidence="2" key="1">
    <citation type="journal article" date="2023" name="G3 (Bethesda)">
        <title>A reference genome for the long-term kleptoplast-retaining sea slug Elysia crispata morphotype clarki.</title>
        <authorList>
            <person name="Eastman K.E."/>
            <person name="Pendleton A.L."/>
            <person name="Shaikh M.A."/>
            <person name="Suttiyut T."/>
            <person name="Ogas R."/>
            <person name="Tomko P."/>
            <person name="Gavelis G."/>
            <person name="Widhalm J.R."/>
            <person name="Wisecaver J.H."/>
        </authorList>
    </citation>
    <scope>NUCLEOTIDE SEQUENCE</scope>
    <source>
        <strain evidence="2">ECLA1</strain>
    </source>
</reference>
<dbReference type="EMBL" id="JAWDGP010004601">
    <property type="protein sequence ID" value="KAK3763120.1"/>
    <property type="molecule type" value="Genomic_DNA"/>
</dbReference>